<dbReference type="Proteomes" id="UP001153332">
    <property type="component" value="Unassembled WGS sequence"/>
</dbReference>
<dbReference type="EMBL" id="JAPUUL010000948">
    <property type="protein sequence ID" value="KAJ8128829.1"/>
    <property type="molecule type" value="Genomic_DNA"/>
</dbReference>
<name>A0ACC2JNA0_9PEZI</name>
<keyword evidence="2" id="KW-1185">Reference proteome</keyword>
<accession>A0ACC2JNA0</accession>
<sequence length="317" mass="36130">MASTISAHLAKDACTRLPVEIAKQTAQRSAPMFRKYWPTVRNADLVLSRPQISPSIANLKLAESLDRVARLNQVIEDDLPNLNKRLYVEISKKTREAKNIAQINDWIYRVQGETHKLVSCHRVYLGQRVAQLLIDVVWYTPENPRHKRLAFQIKKLIEMEDRPAGWPGKWTLLSLYINLARTYIPNTPQPPPMLAGQLRPGLPPIPPRYRQATLDRALDLIMEANLLPMITRAEAKCKFSERLIKDATSAIQRLELINERIRLTSLVEESTMDILELDSGVRAAGVMFEAALWLGSETVRHSDNSSKKNILALFDRI</sequence>
<organism evidence="1 2">
    <name type="scientific">Lasiodiplodia mahajangana</name>
    <dbReference type="NCBI Taxonomy" id="1108764"/>
    <lineage>
        <taxon>Eukaryota</taxon>
        <taxon>Fungi</taxon>
        <taxon>Dikarya</taxon>
        <taxon>Ascomycota</taxon>
        <taxon>Pezizomycotina</taxon>
        <taxon>Dothideomycetes</taxon>
        <taxon>Dothideomycetes incertae sedis</taxon>
        <taxon>Botryosphaeriales</taxon>
        <taxon>Botryosphaeriaceae</taxon>
        <taxon>Lasiodiplodia</taxon>
    </lineage>
</organism>
<protein>
    <submittedName>
        <fullName evidence="1">Uncharacterized protein</fullName>
    </submittedName>
</protein>
<reference evidence="1" key="1">
    <citation type="submission" date="2022-12" db="EMBL/GenBank/DDBJ databases">
        <title>Genome Sequence of Lasiodiplodia mahajangana.</title>
        <authorList>
            <person name="Buettner E."/>
        </authorList>
    </citation>
    <scope>NUCLEOTIDE SEQUENCE</scope>
    <source>
        <strain evidence="1">VT137</strain>
    </source>
</reference>
<comment type="caution">
    <text evidence="1">The sequence shown here is derived from an EMBL/GenBank/DDBJ whole genome shotgun (WGS) entry which is preliminary data.</text>
</comment>
<evidence type="ECO:0000313" key="1">
    <source>
        <dbReference type="EMBL" id="KAJ8128829.1"/>
    </source>
</evidence>
<evidence type="ECO:0000313" key="2">
    <source>
        <dbReference type="Proteomes" id="UP001153332"/>
    </source>
</evidence>
<gene>
    <name evidence="1" type="ORF">O1611_g4807</name>
</gene>
<proteinExistence type="predicted"/>